<reference evidence="4" key="1">
    <citation type="submission" date="2015-07" db="EMBL/GenBank/DDBJ databases">
        <authorList>
            <person name="Rodrigo-Torres Lidia"/>
            <person name="Arahal R.David."/>
        </authorList>
    </citation>
    <scope>NUCLEOTIDE SEQUENCE [LARGE SCALE GENOMIC DNA]</scope>
    <source>
        <strain evidence="4">CECT 5112</strain>
    </source>
</reference>
<evidence type="ECO:0000313" key="4">
    <source>
        <dbReference type="Proteomes" id="UP000053235"/>
    </source>
</evidence>
<dbReference type="Proteomes" id="UP000053235">
    <property type="component" value="Unassembled WGS sequence"/>
</dbReference>
<dbReference type="Pfam" id="PF03969">
    <property type="entry name" value="AFG1_ATPase"/>
    <property type="match status" value="1"/>
</dbReference>
<dbReference type="STRING" id="388408.LAX5112_02865"/>
<dbReference type="InterPro" id="IPR005654">
    <property type="entry name" value="ATPase_AFG1-like"/>
</dbReference>
<dbReference type="EMBL" id="CXWD01000010">
    <property type="protein sequence ID" value="CTQ71559.1"/>
    <property type="molecule type" value="Genomic_DNA"/>
</dbReference>
<dbReference type="AlphaFoldDB" id="A0A0M7A9L7"/>
<accession>A0A0M7A9L7</accession>
<gene>
    <name evidence="3" type="ORF">LAX5112_02865</name>
</gene>
<dbReference type="NCBIfam" id="NF040713">
    <property type="entry name" value="ZapE"/>
    <property type="match status" value="1"/>
</dbReference>
<dbReference type="PANTHER" id="PTHR12169:SF6">
    <property type="entry name" value="AFG1-LIKE ATPASE"/>
    <property type="match status" value="1"/>
</dbReference>
<evidence type="ECO:0000256" key="1">
    <source>
        <dbReference type="ARBA" id="ARBA00022741"/>
    </source>
</evidence>
<evidence type="ECO:0000313" key="3">
    <source>
        <dbReference type="EMBL" id="CTQ71559.1"/>
    </source>
</evidence>
<dbReference type="SUPFAM" id="SSF52540">
    <property type="entry name" value="P-loop containing nucleoside triphosphate hydrolases"/>
    <property type="match status" value="1"/>
</dbReference>
<keyword evidence="4" id="KW-1185">Reference proteome</keyword>
<protein>
    <submittedName>
        <fullName evidence="3">AFG1-like ATPase</fullName>
    </submittedName>
</protein>
<evidence type="ECO:0000256" key="2">
    <source>
        <dbReference type="ARBA" id="ARBA00022840"/>
    </source>
</evidence>
<keyword evidence="2" id="KW-0067">ATP-binding</keyword>
<dbReference type="OrthoDB" id="9774491at2"/>
<proteinExistence type="predicted"/>
<dbReference type="InterPro" id="IPR027417">
    <property type="entry name" value="P-loop_NTPase"/>
</dbReference>
<dbReference type="PANTHER" id="PTHR12169">
    <property type="entry name" value="ATPASE N2B"/>
    <property type="match status" value="1"/>
</dbReference>
<name>A0A0M7A9L7_9HYPH</name>
<dbReference type="GO" id="GO:0005737">
    <property type="term" value="C:cytoplasm"/>
    <property type="evidence" value="ECO:0007669"/>
    <property type="project" value="TreeGrafter"/>
</dbReference>
<keyword evidence="1" id="KW-0547">Nucleotide-binding</keyword>
<dbReference type="GO" id="GO:0016887">
    <property type="term" value="F:ATP hydrolysis activity"/>
    <property type="evidence" value="ECO:0007669"/>
    <property type="project" value="InterPro"/>
</dbReference>
<sequence length="396" mass="44680">MDLQDGAPHLKLELPVNRALGARYDALVASSDISEDPVQREAVRHLDLLNTRLGETRLASKKSSLGWLFAKKKNQLWASVQGLYMWGGVGRGKTMLMDLFYEVTVIRRKRRVHFHEFMADVHDRIHAHRQAHKRGEVKGDDPIPPVAAQIAEETRLLLFDEFSVTDIADAMILGRLFTQLFELGVIVVATSNVNPDLLYKDGLNRQLFMPFIGLLKSKVSILHLDSPTDYRLEKLAGSPVYLTPLGDEARAQMNDLWQRLTHGMPPHKEELENKGRKIPVPCTAAGAARFTFDDLCMQPLGASDYLRIAHAYSTLFLDDVPVLSKARRNEAKRFITLIDTLYDNGIKLIISAAAEPADLYMSTDGTEAFEFDRTASRLIEMRSEAYLAGERRERHA</sequence>
<dbReference type="GO" id="GO:0005524">
    <property type="term" value="F:ATP binding"/>
    <property type="evidence" value="ECO:0007669"/>
    <property type="project" value="UniProtKB-KW"/>
</dbReference>
<dbReference type="Gene3D" id="3.40.50.300">
    <property type="entry name" value="P-loop containing nucleotide triphosphate hydrolases"/>
    <property type="match status" value="2"/>
</dbReference>
<organism evidence="3 4">
    <name type="scientific">Roseibium alexandrii</name>
    <dbReference type="NCBI Taxonomy" id="388408"/>
    <lineage>
        <taxon>Bacteria</taxon>
        <taxon>Pseudomonadati</taxon>
        <taxon>Pseudomonadota</taxon>
        <taxon>Alphaproteobacteria</taxon>
        <taxon>Hyphomicrobiales</taxon>
        <taxon>Stappiaceae</taxon>
        <taxon>Roseibium</taxon>
    </lineage>
</organism>